<dbReference type="InParanoid" id="A0A1X2HMR3"/>
<keyword evidence="11" id="KW-1185">Reference proteome</keyword>
<keyword evidence="3" id="KW-0862">Zinc</keyword>
<dbReference type="SMART" id="SM00412">
    <property type="entry name" value="Cu_FIST"/>
    <property type="match status" value="1"/>
</dbReference>
<dbReference type="GO" id="GO:0045944">
    <property type="term" value="P:positive regulation of transcription by RNA polymerase II"/>
    <property type="evidence" value="ECO:0007669"/>
    <property type="project" value="TreeGrafter"/>
</dbReference>
<dbReference type="FunFam" id="3.90.430.10:FF:000001">
    <property type="entry name" value="Copper fist DNA-binding protein"/>
    <property type="match status" value="1"/>
</dbReference>
<keyword evidence="2" id="KW-0479">Metal-binding</keyword>
<comment type="subcellular location">
    <subcellularLocation>
        <location evidence="1">Nucleus</location>
    </subcellularLocation>
</comment>
<evidence type="ECO:0000256" key="8">
    <source>
        <dbReference type="SAM" id="MobiDB-lite"/>
    </source>
</evidence>
<comment type="caution">
    <text evidence="10">The sequence shown here is derived from an EMBL/GenBank/DDBJ whole genome shotgun (WGS) entry which is preliminary data.</text>
</comment>
<dbReference type="AlphaFoldDB" id="A0A1X2HMR3"/>
<keyword evidence="5" id="KW-0805">Transcription regulation</keyword>
<dbReference type="Proteomes" id="UP000242180">
    <property type="component" value="Unassembled WGS sequence"/>
</dbReference>
<dbReference type="InterPro" id="IPR001083">
    <property type="entry name" value="Cu_fist_DNA-bd_dom"/>
</dbReference>
<organism evidence="10 11">
    <name type="scientific">Syncephalastrum racemosum</name>
    <name type="common">Filamentous fungus</name>
    <dbReference type="NCBI Taxonomy" id="13706"/>
    <lineage>
        <taxon>Eukaryota</taxon>
        <taxon>Fungi</taxon>
        <taxon>Fungi incertae sedis</taxon>
        <taxon>Mucoromycota</taxon>
        <taxon>Mucoromycotina</taxon>
        <taxon>Mucoromycetes</taxon>
        <taxon>Mucorales</taxon>
        <taxon>Syncephalastraceae</taxon>
        <taxon>Syncephalastrum</taxon>
    </lineage>
</organism>
<feature type="compositionally biased region" description="Low complexity" evidence="8">
    <location>
        <begin position="139"/>
        <end position="159"/>
    </location>
</feature>
<keyword evidence="6" id="KW-0804">Transcription</keyword>
<dbReference type="PANTHER" id="PTHR28088">
    <property type="entry name" value="TRANSCRIPTIONAL ACTIVATOR HAA1-RELATED"/>
    <property type="match status" value="1"/>
</dbReference>
<dbReference type="PRINTS" id="PR00617">
    <property type="entry name" value="COPPERFIST"/>
</dbReference>
<dbReference type="Gene3D" id="3.90.430.10">
    <property type="entry name" value="Copper fist DNA-binding domain"/>
    <property type="match status" value="1"/>
</dbReference>
<proteinExistence type="predicted"/>
<dbReference type="STRING" id="13706.A0A1X2HMR3"/>
<accession>A0A1X2HMR3</accession>
<evidence type="ECO:0000256" key="6">
    <source>
        <dbReference type="ARBA" id="ARBA00023163"/>
    </source>
</evidence>
<gene>
    <name evidence="10" type="ORF">BCR43DRAFT_149088</name>
</gene>
<feature type="region of interest" description="Disordered" evidence="8">
    <location>
        <begin position="122"/>
        <end position="160"/>
    </location>
</feature>
<evidence type="ECO:0000256" key="3">
    <source>
        <dbReference type="ARBA" id="ARBA00022833"/>
    </source>
</evidence>
<feature type="domain" description="Copper-fist" evidence="9">
    <location>
        <begin position="1"/>
        <end position="40"/>
    </location>
</feature>
<evidence type="ECO:0000256" key="5">
    <source>
        <dbReference type="ARBA" id="ARBA00023015"/>
    </source>
</evidence>
<protein>
    <submittedName>
        <fullName evidence="10">Copper fist DNA binding domain-domain-containing protein</fullName>
    </submittedName>
</protein>
<keyword evidence="4" id="KW-0186">Copper</keyword>
<name>A0A1X2HMR3_SYNRA</name>
<dbReference type="InterPro" id="IPR036395">
    <property type="entry name" value="Cu_fist_DNA-bd_dom_sf"/>
</dbReference>
<keyword evidence="7" id="KW-0539">Nucleus</keyword>
<dbReference type="OrthoDB" id="5600085at2759"/>
<evidence type="ECO:0000256" key="7">
    <source>
        <dbReference type="ARBA" id="ARBA00023242"/>
    </source>
</evidence>
<dbReference type="GO" id="GO:0006878">
    <property type="term" value="P:intracellular copper ion homeostasis"/>
    <property type="evidence" value="ECO:0007669"/>
    <property type="project" value="TreeGrafter"/>
</dbReference>
<dbReference type="GO" id="GO:0006879">
    <property type="term" value="P:intracellular iron ion homeostasis"/>
    <property type="evidence" value="ECO:0007669"/>
    <property type="project" value="TreeGrafter"/>
</dbReference>
<sequence>MVFCDGVKLACLSCIRGHRSSSCNHLDRPLLEVRKKGRPISQCAYCRDLRKTKQIHAKCACTKDMSGATAAATENTGCSSTTQQMHALQDLLTDCDTRLHHHHNTTKSSTIAAAAGGCHARANAATRTKKSKRVKSPTQQQFHSEQLSQQPQQQQQQQQEITFPASVSLVGQDRATIPSTTTCTTSSTSSSITAPAACSSGSGMADDFSVDMFSSFAPLEPLFLDQLTQPEYGCSLPSPCCASTNVDSSSTGESVMVTITPLTTMARMTTTTTRILTCYCGDNCVCPGCLVHPKQQQQQQQQMTTKTSSLYYSSDEDEKCYA</sequence>
<evidence type="ECO:0000313" key="10">
    <source>
        <dbReference type="EMBL" id="ORZ00641.1"/>
    </source>
</evidence>
<dbReference type="GO" id="GO:0000981">
    <property type="term" value="F:DNA-binding transcription factor activity, RNA polymerase II-specific"/>
    <property type="evidence" value="ECO:0007669"/>
    <property type="project" value="TreeGrafter"/>
</dbReference>
<evidence type="ECO:0000256" key="4">
    <source>
        <dbReference type="ARBA" id="ARBA00023008"/>
    </source>
</evidence>
<dbReference type="GO" id="GO:0005634">
    <property type="term" value="C:nucleus"/>
    <property type="evidence" value="ECO:0007669"/>
    <property type="project" value="UniProtKB-SubCell"/>
</dbReference>
<dbReference type="SMART" id="SM01090">
    <property type="entry name" value="Copper-fist"/>
    <property type="match status" value="1"/>
</dbReference>
<dbReference type="SUPFAM" id="SSF57879">
    <property type="entry name" value="Zinc domain conserved in yeast copper-regulated transcription factors"/>
    <property type="match status" value="1"/>
</dbReference>
<dbReference type="GO" id="GO:0000978">
    <property type="term" value="F:RNA polymerase II cis-regulatory region sequence-specific DNA binding"/>
    <property type="evidence" value="ECO:0007669"/>
    <property type="project" value="TreeGrafter"/>
</dbReference>
<reference evidence="10 11" key="1">
    <citation type="submission" date="2016-07" db="EMBL/GenBank/DDBJ databases">
        <title>Pervasive Adenine N6-methylation of Active Genes in Fungi.</title>
        <authorList>
            <consortium name="DOE Joint Genome Institute"/>
            <person name="Mondo S.J."/>
            <person name="Dannebaum R.O."/>
            <person name="Kuo R.C."/>
            <person name="Labutti K."/>
            <person name="Haridas S."/>
            <person name="Kuo A."/>
            <person name="Salamov A."/>
            <person name="Ahrendt S.R."/>
            <person name="Lipzen A."/>
            <person name="Sullivan W."/>
            <person name="Andreopoulos W.B."/>
            <person name="Clum A."/>
            <person name="Lindquist E."/>
            <person name="Daum C."/>
            <person name="Ramamoorthy G.K."/>
            <person name="Gryganskyi A."/>
            <person name="Culley D."/>
            <person name="Magnuson J.K."/>
            <person name="James T.Y."/>
            <person name="O'Malley M.A."/>
            <person name="Stajich J.E."/>
            <person name="Spatafora J.W."/>
            <person name="Visel A."/>
            <person name="Grigoriev I.V."/>
        </authorList>
    </citation>
    <scope>NUCLEOTIDE SEQUENCE [LARGE SCALE GENOMIC DNA]</scope>
    <source>
        <strain evidence="10 11">NRRL 2496</strain>
    </source>
</reference>
<evidence type="ECO:0000256" key="2">
    <source>
        <dbReference type="ARBA" id="ARBA00022723"/>
    </source>
</evidence>
<evidence type="ECO:0000313" key="11">
    <source>
        <dbReference type="Proteomes" id="UP000242180"/>
    </source>
</evidence>
<dbReference type="EMBL" id="MCGN01000002">
    <property type="protein sequence ID" value="ORZ00641.1"/>
    <property type="molecule type" value="Genomic_DNA"/>
</dbReference>
<dbReference type="PANTHER" id="PTHR28088:SF5">
    <property type="entry name" value="TRANSCRIPTIONAL ACTIVATOR HAA1-RELATED"/>
    <property type="match status" value="1"/>
</dbReference>
<evidence type="ECO:0000259" key="9">
    <source>
        <dbReference type="PROSITE" id="PS50073"/>
    </source>
</evidence>
<dbReference type="PROSITE" id="PS50073">
    <property type="entry name" value="COPPER_FIST_2"/>
    <property type="match status" value="1"/>
</dbReference>
<dbReference type="Pfam" id="PF00649">
    <property type="entry name" value="Copper-fist"/>
    <property type="match status" value="1"/>
</dbReference>
<dbReference type="InterPro" id="IPR051763">
    <property type="entry name" value="Copper_Homeo_Regul"/>
</dbReference>
<dbReference type="GO" id="GO:0005507">
    <property type="term" value="F:copper ion binding"/>
    <property type="evidence" value="ECO:0007669"/>
    <property type="project" value="InterPro"/>
</dbReference>
<evidence type="ECO:0000256" key="1">
    <source>
        <dbReference type="ARBA" id="ARBA00004123"/>
    </source>
</evidence>